<dbReference type="Pfam" id="PF06880">
    <property type="entry name" value="DUF1262"/>
    <property type="match status" value="1"/>
</dbReference>
<evidence type="ECO:0008006" key="3">
    <source>
        <dbReference type="Google" id="ProtNLM"/>
    </source>
</evidence>
<evidence type="ECO:0000313" key="1">
    <source>
        <dbReference type="EMBL" id="QCD89881.1"/>
    </source>
</evidence>
<dbReference type="Gramene" id="Vigun02g029600.1.v1.2">
    <property type="protein sequence ID" value="Vigun02g029600.1.v1.2"/>
    <property type="gene ID" value="Vigun02g029600.v1.2"/>
</dbReference>
<dbReference type="OrthoDB" id="647907at2759"/>
<dbReference type="EMBL" id="CP039348">
    <property type="protein sequence ID" value="QCD89881.1"/>
    <property type="molecule type" value="Genomic_DNA"/>
</dbReference>
<name>A0A4D6LMW9_VIGUN</name>
<dbReference type="Proteomes" id="UP000501690">
    <property type="component" value="Linkage Group LG4"/>
</dbReference>
<sequence>MYALLSCRKRYESEKKMYVTRPLSMYKRNPGALSEPPPAGPNSGYLVIFDEEAQTYSCFGLCKDSNIRDLPFPQDKNLTINYGSDDEEALFVPVLNQPLSSNRYYVIRRRGKHQGKASTSSKEENMGTCLCCSFVHDVKPRPLDPSDVYQQVEIMKKNYGFHAKSVASDGIPSGLLRYKGWTVYTRTPSNYHLREALGANDSLRAKLPGVNFPLSNDRSESVVVGKWYCPFMFVKEGIRLKEQMKKSVFYELTLEQRWEKIFSKENNEHSGENHDVFVDVVVQTEVAKVEGREAVWDEHGVDDEKVVWFRSFGDGASERSVGLSLEIVDGMKWEQERVGWVSGNERQMRVERVEKFEGVMNKWVKFGCYVLVESFVLKAMDSRMVLTYEFRHKHQIRCKWE</sequence>
<organism evidence="1 2">
    <name type="scientific">Vigna unguiculata</name>
    <name type="common">Cowpea</name>
    <dbReference type="NCBI Taxonomy" id="3917"/>
    <lineage>
        <taxon>Eukaryota</taxon>
        <taxon>Viridiplantae</taxon>
        <taxon>Streptophyta</taxon>
        <taxon>Embryophyta</taxon>
        <taxon>Tracheophyta</taxon>
        <taxon>Spermatophyta</taxon>
        <taxon>Magnoliopsida</taxon>
        <taxon>eudicotyledons</taxon>
        <taxon>Gunneridae</taxon>
        <taxon>Pentapetalae</taxon>
        <taxon>rosids</taxon>
        <taxon>fabids</taxon>
        <taxon>Fabales</taxon>
        <taxon>Fabaceae</taxon>
        <taxon>Papilionoideae</taxon>
        <taxon>50 kb inversion clade</taxon>
        <taxon>NPAAA clade</taxon>
        <taxon>indigoferoid/millettioid clade</taxon>
        <taxon>Phaseoleae</taxon>
        <taxon>Vigna</taxon>
    </lineage>
</organism>
<proteinExistence type="predicted"/>
<accession>A0A4D6LMW9</accession>
<dbReference type="PANTHER" id="PTHR31050">
    <property type="entry name" value="OS08G0413200 PROTEIN"/>
    <property type="match status" value="1"/>
</dbReference>
<dbReference type="InterPro" id="IPR010683">
    <property type="entry name" value="DUF1262"/>
</dbReference>
<gene>
    <name evidence="1" type="ORF">DEO72_LG4g833</name>
</gene>
<protein>
    <recommendedName>
        <fullName evidence="3">DUF1262 family protein</fullName>
    </recommendedName>
</protein>
<evidence type="ECO:0000313" key="2">
    <source>
        <dbReference type="Proteomes" id="UP000501690"/>
    </source>
</evidence>
<dbReference type="AlphaFoldDB" id="A0A4D6LMW9"/>
<reference evidence="1 2" key="1">
    <citation type="submission" date="2019-04" db="EMBL/GenBank/DDBJ databases">
        <title>An improved genome assembly and genetic linkage map for asparagus bean, Vigna unguiculata ssp. sesquipedialis.</title>
        <authorList>
            <person name="Xia Q."/>
            <person name="Zhang R."/>
            <person name="Dong Y."/>
        </authorList>
    </citation>
    <scope>NUCLEOTIDE SEQUENCE [LARGE SCALE GENOMIC DNA]</scope>
    <source>
        <tissue evidence="1">Leaf</tissue>
    </source>
</reference>
<keyword evidence="2" id="KW-1185">Reference proteome</keyword>
<dbReference type="PANTHER" id="PTHR31050:SF7">
    <property type="entry name" value="DUF1262 FAMILY PROTEIN"/>
    <property type="match status" value="1"/>
</dbReference>